<sequence>MTFKKYLHTAPNQSLRYQLSTYYFINSLFNLMHHRCGPIMIIAPED</sequence>
<reference evidence="1" key="1">
    <citation type="submission" date="2018-02" db="EMBL/GenBank/DDBJ databases">
        <title>Rhizophora mucronata_Transcriptome.</title>
        <authorList>
            <person name="Meera S.P."/>
            <person name="Sreeshan A."/>
            <person name="Augustine A."/>
        </authorList>
    </citation>
    <scope>NUCLEOTIDE SEQUENCE</scope>
    <source>
        <tissue evidence="1">Leaf</tissue>
    </source>
</reference>
<protein>
    <submittedName>
        <fullName evidence="1">Uncharacterized protein</fullName>
    </submittedName>
</protein>
<organism evidence="1">
    <name type="scientific">Rhizophora mucronata</name>
    <name type="common">Asiatic mangrove</name>
    <dbReference type="NCBI Taxonomy" id="61149"/>
    <lineage>
        <taxon>Eukaryota</taxon>
        <taxon>Viridiplantae</taxon>
        <taxon>Streptophyta</taxon>
        <taxon>Embryophyta</taxon>
        <taxon>Tracheophyta</taxon>
        <taxon>Spermatophyta</taxon>
        <taxon>Magnoliopsida</taxon>
        <taxon>eudicotyledons</taxon>
        <taxon>Gunneridae</taxon>
        <taxon>Pentapetalae</taxon>
        <taxon>rosids</taxon>
        <taxon>fabids</taxon>
        <taxon>Malpighiales</taxon>
        <taxon>Rhizophoraceae</taxon>
        <taxon>Rhizophora</taxon>
    </lineage>
</organism>
<name>A0A2P2NZV9_RHIMU</name>
<evidence type="ECO:0000313" key="1">
    <source>
        <dbReference type="EMBL" id="MBX48003.1"/>
    </source>
</evidence>
<dbReference type="AlphaFoldDB" id="A0A2P2NZV9"/>
<dbReference type="EMBL" id="GGEC01067519">
    <property type="protein sequence ID" value="MBX48003.1"/>
    <property type="molecule type" value="Transcribed_RNA"/>
</dbReference>
<accession>A0A2P2NZV9</accession>
<proteinExistence type="predicted"/>